<protein>
    <recommendedName>
        <fullName evidence="4">ABC transporter substrate-binding protein</fullName>
    </recommendedName>
</protein>
<dbReference type="InterPro" id="IPR006311">
    <property type="entry name" value="TAT_signal"/>
</dbReference>
<evidence type="ECO:0000313" key="2">
    <source>
        <dbReference type="EMBL" id="OCJ32762.1"/>
    </source>
</evidence>
<evidence type="ECO:0008006" key="4">
    <source>
        <dbReference type="Google" id="ProtNLM"/>
    </source>
</evidence>
<feature type="region of interest" description="Disordered" evidence="1">
    <location>
        <begin position="62"/>
        <end position="91"/>
    </location>
</feature>
<evidence type="ECO:0000256" key="1">
    <source>
        <dbReference type="SAM" id="MobiDB-lite"/>
    </source>
</evidence>
<organism evidence="2 3">
    <name type="scientific">Agrobacterium tumefaciens</name>
    <dbReference type="NCBI Taxonomy" id="358"/>
    <lineage>
        <taxon>Bacteria</taxon>
        <taxon>Pseudomonadati</taxon>
        <taxon>Pseudomonadota</taxon>
        <taxon>Alphaproteobacteria</taxon>
        <taxon>Hyphomicrobiales</taxon>
        <taxon>Rhizobiaceae</taxon>
        <taxon>Rhizobium/Agrobacterium group</taxon>
        <taxon>Agrobacterium</taxon>
        <taxon>Agrobacterium tumefaciens complex</taxon>
    </lineage>
</organism>
<reference evidence="2 3" key="1">
    <citation type="journal article" date="2016" name="PeerJ">
        <title>Gall-ID: tools for genotyping gall-causing phytopathogenic bacteria.</title>
        <authorList>
            <person name="Davis E.W.II."/>
            <person name="Weisberg A.J."/>
            <person name="Tabima J.F."/>
            <person name="Grunwald N.J."/>
            <person name="Chang J.H."/>
        </authorList>
    </citation>
    <scope>NUCLEOTIDE SEQUENCE [LARGE SCALE GENOMIC DNA]</scope>
    <source>
        <strain evidence="2 3">N2/73</strain>
    </source>
</reference>
<sequence>MLNRRQVLAGATAFAGTQLATPALAQNAPIRIGMLSVKSGALATGGRQMEDGFQLFLRERGNSIAGRPDGTNRRTLGQKEILAEEKSSTLL</sequence>
<dbReference type="AlphaFoldDB" id="A0AB36EC03"/>
<dbReference type="Gene3D" id="3.40.50.2300">
    <property type="match status" value="1"/>
</dbReference>
<accession>A0AB36EC03</accession>
<comment type="caution">
    <text evidence="2">The sequence shown here is derived from an EMBL/GenBank/DDBJ whole genome shotgun (WGS) entry which is preliminary data.</text>
</comment>
<dbReference type="Proteomes" id="UP000093451">
    <property type="component" value="Unassembled WGS sequence"/>
</dbReference>
<gene>
    <name evidence="2" type="ORF">A6U91_21515</name>
</gene>
<dbReference type="RefSeq" id="WP_065689088.1">
    <property type="nucleotide sequence ID" value="NZ_LXKT01000029.1"/>
</dbReference>
<evidence type="ECO:0000313" key="3">
    <source>
        <dbReference type="Proteomes" id="UP000093451"/>
    </source>
</evidence>
<dbReference type="EMBL" id="LXKT01000029">
    <property type="protein sequence ID" value="OCJ32762.1"/>
    <property type="molecule type" value="Genomic_DNA"/>
</dbReference>
<feature type="compositionally biased region" description="Basic and acidic residues" evidence="1">
    <location>
        <begin position="81"/>
        <end position="91"/>
    </location>
</feature>
<name>A0AB36EC03_AGRTU</name>
<dbReference type="PROSITE" id="PS51318">
    <property type="entry name" value="TAT"/>
    <property type="match status" value="1"/>
</dbReference>
<proteinExistence type="predicted"/>